<dbReference type="InterPro" id="IPR008494">
    <property type="entry name" value="DUF776"/>
</dbReference>
<accession>A0A6V7HB76</accession>
<organism evidence="6 7">
    <name type="scientific">Heterotrigona itama</name>
    <dbReference type="NCBI Taxonomy" id="395501"/>
    <lineage>
        <taxon>Eukaryota</taxon>
        <taxon>Metazoa</taxon>
        <taxon>Ecdysozoa</taxon>
        <taxon>Arthropoda</taxon>
        <taxon>Hexapoda</taxon>
        <taxon>Insecta</taxon>
        <taxon>Pterygota</taxon>
        <taxon>Neoptera</taxon>
        <taxon>Endopterygota</taxon>
        <taxon>Hymenoptera</taxon>
        <taxon>Apocrita</taxon>
        <taxon>Aculeata</taxon>
        <taxon>Apoidea</taxon>
        <taxon>Anthophila</taxon>
        <taxon>Apidae</taxon>
        <taxon>Heterotrigona</taxon>
    </lineage>
</organism>
<comment type="caution">
    <text evidence="6">The sequence shown here is derived from an EMBL/GenBank/DDBJ whole genome shotgun (WGS) entry which is preliminary data.</text>
</comment>
<dbReference type="Proteomes" id="UP000752696">
    <property type="component" value="Unassembled WGS sequence"/>
</dbReference>
<feature type="compositionally biased region" description="Polar residues" evidence="5">
    <location>
        <begin position="237"/>
        <end position="258"/>
    </location>
</feature>
<evidence type="ECO:0000256" key="1">
    <source>
        <dbReference type="ARBA" id="ARBA00015005"/>
    </source>
</evidence>
<protein>
    <recommendedName>
        <fullName evidence="1">Oxidative stress-responsive serine-rich protein 1</fullName>
    </recommendedName>
    <alternativeName>
        <fullName evidence="4">Oxidative stress-responsive protein 1</fullName>
    </alternativeName>
    <alternativeName>
        <fullName evidence="3">Peroxide-inducible transcript 1 protein</fullName>
    </alternativeName>
</protein>
<dbReference type="PANTHER" id="PTHR31383">
    <property type="entry name" value="OXIDATIVE STRESS-RESPONSE SERINE-RICH PROTEIN 1"/>
    <property type="match status" value="1"/>
</dbReference>
<keyword evidence="7" id="KW-1185">Reference proteome</keyword>
<dbReference type="PANTHER" id="PTHR31383:SF2">
    <property type="entry name" value="OXIDATIVE STRESS-RESPONSIVE SERINE-RICH PROTEIN 1"/>
    <property type="match status" value="1"/>
</dbReference>
<dbReference type="OrthoDB" id="10045817at2759"/>
<feature type="compositionally biased region" description="Polar residues" evidence="5">
    <location>
        <begin position="183"/>
        <end position="200"/>
    </location>
</feature>
<feature type="non-terminal residue" evidence="6">
    <location>
        <position position="1"/>
    </location>
</feature>
<evidence type="ECO:0000256" key="2">
    <source>
        <dbReference type="ARBA" id="ARBA00022553"/>
    </source>
</evidence>
<feature type="region of interest" description="Disordered" evidence="5">
    <location>
        <begin position="173"/>
        <end position="261"/>
    </location>
</feature>
<evidence type="ECO:0000256" key="4">
    <source>
        <dbReference type="ARBA" id="ARBA00031405"/>
    </source>
</evidence>
<feature type="compositionally biased region" description="Low complexity" evidence="5">
    <location>
        <begin position="213"/>
        <end position="236"/>
    </location>
</feature>
<sequence>MLPQTLSTESCEIVTMADEVLPASLERLEIDRLSSIGCPHVTPADSNVKSSNPFRTSKTQVSSDCSHLFQKRLMPVRPTTLTAISSRGVKSTTNFKPSKNERALDKTKKNSIIKEAVLKLNNTGTNSGQLSDDLASTLLKETCKFSICGKNSKIFGHGTVAKDFKALNISQDSRQAKDDTSIQDDYQASSFQRARSNTMPSLKRGPGPGGGSSNNSNNNNSSNNNNNNNTNNNNNSQLEITGSTGGQPSTSNTCSAQARISPPSCDVTIDELASYFEEFVHIPKKMSHMAEMMKEYSTMYNNTSCFTNYRKRIKRSSFRWKLVTKPRDAVFVRSS</sequence>
<proteinExistence type="predicted"/>
<reference evidence="6" key="1">
    <citation type="submission" date="2020-07" db="EMBL/GenBank/DDBJ databases">
        <authorList>
            <person name="Nazaruddin N."/>
        </authorList>
    </citation>
    <scope>NUCLEOTIDE SEQUENCE</scope>
</reference>
<dbReference type="AlphaFoldDB" id="A0A6V7HB76"/>
<evidence type="ECO:0000313" key="6">
    <source>
        <dbReference type="EMBL" id="CAD1475397.1"/>
    </source>
</evidence>
<name>A0A6V7HB76_9HYME</name>
<evidence type="ECO:0000313" key="7">
    <source>
        <dbReference type="Proteomes" id="UP000752696"/>
    </source>
</evidence>
<evidence type="ECO:0000256" key="5">
    <source>
        <dbReference type="SAM" id="MobiDB-lite"/>
    </source>
</evidence>
<evidence type="ECO:0000256" key="3">
    <source>
        <dbReference type="ARBA" id="ARBA00029721"/>
    </source>
</evidence>
<dbReference type="EMBL" id="CAJDYZ010008451">
    <property type="protein sequence ID" value="CAD1475397.1"/>
    <property type="molecule type" value="Genomic_DNA"/>
</dbReference>
<keyword evidence="2" id="KW-0597">Phosphoprotein</keyword>
<dbReference type="GO" id="GO:0070301">
    <property type="term" value="P:cellular response to hydrogen peroxide"/>
    <property type="evidence" value="ECO:0007669"/>
    <property type="project" value="TreeGrafter"/>
</dbReference>
<gene>
    <name evidence="6" type="ORF">MHI_LOCUS558832</name>
</gene>